<feature type="domain" description="PRC-barrel" evidence="1">
    <location>
        <begin position="1"/>
        <end position="79"/>
    </location>
</feature>
<dbReference type="Proteomes" id="UP000233343">
    <property type="component" value="Unassembled WGS sequence"/>
</dbReference>
<protein>
    <submittedName>
        <fullName evidence="2">YlmC/YmxH family sporulation protein</fullName>
    </submittedName>
</protein>
<dbReference type="EMBL" id="PISD01000055">
    <property type="protein sequence ID" value="PKG26860.1"/>
    <property type="molecule type" value="Genomic_DNA"/>
</dbReference>
<proteinExistence type="predicted"/>
<gene>
    <name evidence="2" type="ORF">CWS20_21980</name>
</gene>
<evidence type="ECO:0000313" key="3">
    <source>
        <dbReference type="Proteomes" id="UP000233343"/>
    </source>
</evidence>
<organism evidence="2 3">
    <name type="scientific">Cytobacillus horneckiae</name>
    <dbReference type="NCBI Taxonomy" id="549687"/>
    <lineage>
        <taxon>Bacteria</taxon>
        <taxon>Bacillati</taxon>
        <taxon>Bacillota</taxon>
        <taxon>Bacilli</taxon>
        <taxon>Bacillales</taxon>
        <taxon>Bacillaceae</taxon>
        <taxon>Cytobacillus</taxon>
    </lineage>
</organism>
<evidence type="ECO:0000313" key="2">
    <source>
        <dbReference type="EMBL" id="PKG26860.1"/>
    </source>
</evidence>
<comment type="caution">
    <text evidence="2">The sequence shown here is derived from an EMBL/GenBank/DDBJ whole genome shotgun (WGS) entry which is preliminary data.</text>
</comment>
<name>A0A2N0ZBH9_9BACI</name>
<dbReference type="NCBIfam" id="TIGR02888">
    <property type="entry name" value="spore_YlmC_YmxH"/>
    <property type="match status" value="1"/>
</dbReference>
<dbReference type="InterPro" id="IPR027275">
    <property type="entry name" value="PRC-brl_dom"/>
</dbReference>
<dbReference type="InterPro" id="IPR011033">
    <property type="entry name" value="PRC_barrel-like_sf"/>
</dbReference>
<reference evidence="2 3" key="1">
    <citation type="journal article" date="2010" name="Int. J. Syst. Evol. Microbiol.">
        <title>Bacillus horneckiae sp. nov., isolated from a spacecraft-assembly clean room.</title>
        <authorList>
            <person name="Vaishampayan P."/>
            <person name="Probst A."/>
            <person name="Krishnamurthi S."/>
            <person name="Ghosh S."/>
            <person name="Osman S."/>
            <person name="McDowall A."/>
            <person name="Ruckmani A."/>
            <person name="Mayilraj S."/>
            <person name="Venkateswaran K."/>
        </authorList>
    </citation>
    <scope>NUCLEOTIDE SEQUENCE [LARGE SCALE GENOMIC DNA]</scope>
    <source>
        <strain evidence="3">1PO1SC</strain>
    </source>
</reference>
<dbReference type="Gene3D" id="2.30.30.240">
    <property type="entry name" value="PRC-barrel domain"/>
    <property type="match status" value="1"/>
</dbReference>
<dbReference type="PANTHER" id="PTHR40061">
    <property type="entry name" value="SPORULATION PROTEIN YLMC-RELATED"/>
    <property type="match status" value="1"/>
</dbReference>
<dbReference type="RefSeq" id="WP_066196971.1">
    <property type="nucleotide sequence ID" value="NZ_JARMMB010000037.1"/>
</dbReference>
<evidence type="ECO:0000259" key="1">
    <source>
        <dbReference type="Pfam" id="PF05239"/>
    </source>
</evidence>
<accession>A0A2N0ZBH9</accession>
<dbReference type="Pfam" id="PF05239">
    <property type="entry name" value="PRC"/>
    <property type="match status" value="1"/>
</dbReference>
<dbReference type="AlphaFoldDB" id="A0A2N0ZBH9"/>
<keyword evidence="3" id="KW-1185">Reference proteome</keyword>
<sequence length="91" mass="10252">MIRISDFQMKDVVNVADGRKLGNIDDIDINLNNGKIDAVIVGGSGKMLGLFRKDEDLIIPWNNILKIGEDVILVRFKEETFEKSEEVTEDS</sequence>
<dbReference type="PANTHER" id="PTHR40061:SF1">
    <property type="entry name" value="SPORULATION PROTEIN YLMC-RELATED"/>
    <property type="match status" value="1"/>
</dbReference>
<dbReference type="InterPro" id="IPR014238">
    <property type="entry name" value="Spore_YlmC/YmxH"/>
</dbReference>
<dbReference type="SUPFAM" id="SSF50346">
    <property type="entry name" value="PRC-barrel domain"/>
    <property type="match status" value="1"/>
</dbReference>